<keyword evidence="2" id="KW-1133">Transmembrane helix</keyword>
<dbReference type="STRING" id="1423759.FC92_GL000895"/>
<dbReference type="AlphaFoldDB" id="A0A0R1MP54"/>
<dbReference type="RefSeq" id="WP_057869883.1">
    <property type="nucleotide sequence ID" value="NZ_AZDX01000026.1"/>
</dbReference>
<comment type="caution">
    <text evidence="3">The sequence shown here is derived from an EMBL/GenBank/DDBJ whole genome shotgun (WGS) entry which is preliminary data.</text>
</comment>
<dbReference type="GeneID" id="98309678"/>
<feature type="coiled-coil region" evidence="1">
    <location>
        <begin position="90"/>
        <end position="117"/>
    </location>
</feature>
<dbReference type="PATRIC" id="fig|1423759.3.peg.946"/>
<keyword evidence="2" id="KW-0812">Transmembrane</keyword>
<reference evidence="3 4" key="1">
    <citation type="journal article" date="2015" name="Genome Announc.">
        <title>Expanding the biotechnology potential of lactobacilli through comparative genomics of 213 strains and associated genera.</title>
        <authorList>
            <person name="Sun Z."/>
            <person name="Harris H.M."/>
            <person name="McCann A."/>
            <person name="Guo C."/>
            <person name="Argimon S."/>
            <person name="Zhang W."/>
            <person name="Yang X."/>
            <person name="Jeffery I.B."/>
            <person name="Cooney J.C."/>
            <person name="Kagawa T.F."/>
            <person name="Liu W."/>
            <person name="Song Y."/>
            <person name="Salvetti E."/>
            <person name="Wrobel A."/>
            <person name="Rasinkangas P."/>
            <person name="Parkhill J."/>
            <person name="Rea M.C."/>
            <person name="O'Sullivan O."/>
            <person name="Ritari J."/>
            <person name="Douillard F.P."/>
            <person name="Paul Ross R."/>
            <person name="Yang R."/>
            <person name="Briner A.E."/>
            <person name="Felis G.E."/>
            <person name="de Vos W.M."/>
            <person name="Barrangou R."/>
            <person name="Klaenhammer T.R."/>
            <person name="Caufield P.W."/>
            <person name="Cui Y."/>
            <person name="Zhang H."/>
            <person name="O'Toole P.W."/>
        </authorList>
    </citation>
    <scope>NUCLEOTIDE SEQUENCE [LARGE SCALE GENOMIC DNA]</scope>
    <source>
        <strain evidence="3 4">DSM 19519</strain>
    </source>
</reference>
<accession>A0A0R1MP54</accession>
<dbReference type="EMBL" id="AZDX01000026">
    <property type="protein sequence ID" value="KRL06323.1"/>
    <property type="molecule type" value="Genomic_DNA"/>
</dbReference>
<evidence type="ECO:0000256" key="1">
    <source>
        <dbReference type="SAM" id="Coils"/>
    </source>
</evidence>
<sequence length="121" mass="13755">MFKKVLLELRTLWETNRHQINFWVSLLAFVGIILLLIAKWVWRVSISVADISVMISAIGSLIILIGNLLNNQILIATGDKLQDPQFKQALNEANQTIELLTKEINDLKQQQTTVTQQTADK</sequence>
<evidence type="ECO:0000256" key="2">
    <source>
        <dbReference type="SAM" id="Phobius"/>
    </source>
</evidence>
<dbReference type="Proteomes" id="UP000051448">
    <property type="component" value="Unassembled WGS sequence"/>
</dbReference>
<dbReference type="OrthoDB" id="2327679at2"/>
<keyword evidence="1" id="KW-0175">Coiled coil</keyword>
<evidence type="ECO:0000313" key="3">
    <source>
        <dbReference type="EMBL" id="KRL06323.1"/>
    </source>
</evidence>
<feature type="transmembrane region" description="Helical" evidence="2">
    <location>
        <begin position="20"/>
        <end position="42"/>
    </location>
</feature>
<feature type="transmembrane region" description="Helical" evidence="2">
    <location>
        <begin position="48"/>
        <end position="69"/>
    </location>
</feature>
<protein>
    <submittedName>
        <fullName evidence="3">Uncharacterized protein</fullName>
    </submittedName>
</protein>
<keyword evidence="4" id="KW-1185">Reference proteome</keyword>
<evidence type="ECO:0000313" key="4">
    <source>
        <dbReference type="Proteomes" id="UP000051448"/>
    </source>
</evidence>
<keyword evidence="2" id="KW-0472">Membrane</keyword>
<gene>
    <name evidence="3" type="ORF">FC92_GL000895</name>
</gene>
<name>A0A0R1MP54_9LACO</name>
<organism evidence="3 4">
    <name type="scientific">Liquorilactobacillus hordei DSM 19519</name>
    <dbReference type="NCBI Taxonomy" id="1423759"/>
    <lineage>
        <taxon>Bacteria</taxon>
        <taxon>Bacillati</taxon>
        <taxon>Bacillota</taxon>
        <taxon>Bacilli</taxon>
        <taxon>Lactobacillales</taxon>
        <taxon>Lactobacillaceae</taxon>
        <taxon>Liquorilactobacillus</taxon>
    </lineage>
</organism>
<proteinExistence type="predicted"/>